<feature type="compositionally biased region" description="Polar residues" evidence="1">
    <location>
        <begin position="18"/>
        <end position="30"/>
    </location>
</feature>
<evidence type="ECO:0000256" key="2">
    <source>
        <dbReference type="SAM" id="SignalP"/>
    </source>
</evidence>
<proteinExistence type="predicted"/>
<reference evidence="3 4" key="1">
    <citation type="submission" date="2015-06" db="EMBL/GenBank/DDBJ databases">
        <title>Draft genome of the ant-associated black yeast Phialophora attae CBS 131958.</title>
        <authorList>
            <person name="Moreno L.F."/>
            <person name="Stielow B.J."/>
            <person name="de Hoog S."/>
            <person name="Vicente V.A."/>
            <person name="Weiss V.A."/>
            <person name="de Vries M."/>
            <person name="Cruz L.M."/>
            <person name="Souza E.M."/>
        </authorList>
    </citation>
    <scope>NUCLEOTIDE SEQUENCE [LARGE SCALE GENOMIC DNA]</scope>
    <source>
        <strain evidence="3 4">CBS 131958</strain>
    </source>
</reference>
<evidence type="ECO:0000256" key="1">
    <source>
        <dbReference type="SAM" id="MobiDB-lite"/>
    </source>
</evidence>
<feature type="signal peptide" evidence="2">
    <location>
        <begin position="1"/>
        <end position="24"/>
    </location>
</feature>
<evidence type="ECO:0000313" key="3">
    <source>
        <dbReference type="EMBL" id="KPI34646.1"/>
    </source>
</evidence>
<feature type="compositionally biased region" description="Polar residues" evidence="1">
    <location>
        <begin position="140"/>
        <end position="157"/>
    </location>
</feature>
<dbReference type="Proteomes" id="UP000038010">
    <property type="component" value="Unassembled WGS sequence"/>
</dbReference>
<feature type="compositionally biased region" description="Low complexity" evidence="1">
    <location>
        <begin position="37"/>
        <end position="73"/>
    </location>
</feature>
<evidence type="ECO:0000313" key="4">
    <source>
        <dbReference type="Proteomes" id="UP000038010"/>
    </source>
</evidence>
<dbReference type="AlphaFoldDB" id="A0A0N1H312"/>
<keyword evidence="4" id="KW-1185">Reference proteome</keyword>
<protein>
    <submittedName>
        <fullName evidence="3">Uncharacterized protein</fullName>
    </submittedName>
</protein>
<dbReference type="RefSeq" id="XP_017994609.1">
    <property type="nucleotide sequence ID" value="XM_018140481.1"/>
</dbReference>
<keyword evidence="2" id="KW-0732">Signal</keyword>
<feature type="chain" id="PRO_5005872993" evidence="2">
    <location>
        <begin position="25"/>
        <end position="260"/>
    </location>
</feature>
<sequence length="260" mass="28689">MPRRQHRHLPVLLFIATTRPNTASQPSAQQPRRAPGTSQQPTTRTTLETTSQRLAQQPRRTQGTKQQPTTKTTLETASLRLAQELRRTQGTSQQPATRSTSKIASQPSAQQPRRTQGSTSQQPTTNDKATKTMASKTTSRPSAKQPTRTQGTKQQPAREQLGPIAPAIAPANLGAWGPPWCDTTVTTFGSVYPTMSPEHHEAIIQTDDAPPAPQTMPGAWGPPWCDTVTDATMQPVFNHQKEFYDYVTPRNYPKQRRGGH</sequence>
<name>A0A0N1H312_9EURO</name>
<feature type="compositionally biased region" description="Polar residues" evidence="1">
    <location>
        <begin position="88"/>
        <end position="127"/>
    </location>
</feature>
<dbReference type="VEuPathDB" id="FungiDB:AB675_11618"/>
<dbReference type="GeneID" id="28732362"/>
<dbReference type="EMBL" id="LFJN01000054">
    <property type="protein sequence ID" value="KPI34646.1"/>
    <property type="molecule type" value="Genomic_DNA"/>
</dbReference>
<comment type="caution">
    <text evidence="3">The sequence shown here is derived from an EMBL/GenBank/DDBJ whole genome shotgun (WGS) entry which is preliminary data.</text>
</comment>
<feature type="region of interest" description="Disordered" evidence="1">
    <location>
        <begin position="17"/>
        <end position="159"/>
    </location>
</feature>
<organism evidence="3 4">
    <name type="scientific">Cyphellophora attinorum</name>
    <dbReference type="NCBI Taxonomy" id="1664694"/>
    <lineage>
        <taxon>Eukaryota</taxon>
        <taxon>Fungi</taxon>
        <taxon>Dikarya</taxon>
        <taxon>Ascomycota</taxon>
        <taxon>Pezizomycotina</taxon>
        <taxon>Eurotiomycetes</taxon>
        <taxon>Chaetothyriomycetidae</taxon>
        <taxon>Chaetothyriales</taxon>
        <taxon>Cyphellophoraceae</taxon>
        <taxon>Cyphellophora</taxon>
    </lineage>
</organism>
<gene>
    <name evidence="3" type="ORF">AB675_11618</name>
</gene>
<accession>A0A0N1H312</accession>